<evidence type="ECO:0000313" key="1">
    <source>
        <dbReference type="EMBL" id="VTR28756.1"/>
    </source>
</evidence>
<sequence length="116" mass="12801">METLSRIIILTLCCSSLLASCSNSKKTNLIDKDGNLHILTREGGKIMEPGPKQIIVQGHDTVVTIDEAGQRKIWISSGATNIDTTKIQYYLKKRNGNNVNIYLLSPADQSPVRVTM</sequence>
<name>A0A4U9U774_9SPHI</name>
<proteinExistence type="predicted"/>
<organism evidence="1 2">
    <name type="scientific">Sphingobacterium thalpophilum</name>
    <dbReference type="NCBI Taxonomy" id="259"/>
    <lineage>
        <taxon>Bacteria</taxon>
        <taxon>Pseudomonadati</taxon>
        <taxon>Bacteroidota</taxon>
        <taxon>Sphingobacteriia</taxon>
        <taxon>Sphingobacteriales</taxon>
        <taxon>Sphingobacteriaceae</taxon>
        <taxon>Sphingobacterium</taxon>
    </lineage>
</organism>
<protein>
    <submittedName>
        <fullName evidence="1">Uncharacterized protein</fullName>
    </submittedName>
</protein>
<dbReference type="EMBL" id="LR590484">
    <property type="protein sequence ID" value="VTR28756.1"/>
    <property type="molecule type" value="Genomic_DNA"/>
</dbReference>
<evidence type="ECO:0000313" key="2">
    <source>
        <dbReference type="Proteomes" id="UP000308196"/>
    </source>
</evidence>
<dbReference type="PROSITE" id="PS51257">
    <property type="entry name" value="PROKAR_LIPOPROTEIN"/>
    <property type="match status" value="1"/>
</dbReference>
<gene>
    <name evidence="1" type="ORF">NCTC11429_00269</name>
</gene>
<reference evidence="1 2" key="1">
    <citation type="submission" date="2019-05" db="EMBL/GenBank/DDBJ databases">
        <authorList>
            <consortium name="Pathogen Informatics"/>
        </authorList>
    </citation>
    <scope>NUCLEOTIDE SEQUENCE [LARGE SCALE GENOMIC DNA]</scope>
    <source>
        <strain evidence="1 2">NCTC11429</strain>
    </source>
</reference>
<dbReference type="Proteomes" id="UP000308196">
    <property type="component" value="Chromosome"/>
</dbReference>
<dbReference type="KEGG" id="stha:NCTC11429_00269"/>
<dbReference type="AlphaFoldDB" id="A0A4U9U774"/>
<accession>A0A4U9U774</accession>